<dbReference type="HAMAP" id="MF_00376">
    <property type="entry name" value="Dephospho_CoA_kinase"/>
    <property type="match status" value="1"/>
</dbReference>
<accession>A0A6N9YFV4</accession>
<gene>
    <name evidence="5" type="primary">coaE</name>
    <name evidence="7" type="ORF">G1H11_00985</name>
</gene>
<dbReference type="SUPFAM" id="SSF81301">
    <property type="entry name" value="Nucleotidyltransferase"/>
    <property type="match status" value="1"/>
</dbReference>
<dbReference type="PANTHER" id="PTHR34822:SF1">
    <property type="entry name" value="GRPB FAMILY PROTEIN"/>
    <property type="match status" value="1"/>
</dbReference>
<dbReference type="SUPFAM" id="SSF52540">
    <property type="entry name" value="P-loop containing nucleoside triphosphate hydrolases"/>
    <property type="match status" value="1"/>
</dbReference>
<organism evidence="7 8">
    <name type="scientific">Phytoactinopolyspora alkaliphila</name>
    <dbReference type="NCBI Taxonomy" id="1783498"/>
    <lineage>
        <taxon>Bacteria</taxon>
        <taxon>Bacillati</taxon>
        <taxon>Actinomycetota</taxon>
        <taxon>Actinomycetes</taxon>
        <taxon>Jiangellales</taxon>
        <taxon>Jiangellaceae</taxon>
        <taxon>Phytoactinopolyspora</taxon>
    </lineage>
</organism>
<comment type="pathway">
    <text evidence="5">Cofactor biosynthesis; coenzyme A biosynthesis; CoA from (R)-pantothenate: step 5/5.</text>
</comment>
<evidence type="ECO:0000313" key="7">
    <source>
        <dbReference type="EMBL" id="NED93886.1"/>
    </source>
</evidence>
<evidence type="ECO:0000313" key="8">
    <source>
        <dbReference type="Proteomes" id="UP000469185"/>
    </source>
</evidence>
<dbReference type="CDD" id="cd02022">
    <property type="entry name" value="DPCK"/>
    <property type="match status" value="1"/>
</dbReference>
<dbReference type="AlphaFoldDB" id="A0A6N9YFV4"/>
<evidence type="ECO:0000256" key="5">
    <source>
        <dbReference type="HAMAP-Rule" id="MF_00376"/>
    </source>
</evidence>
<comment type="catalytic activity">
    <reaction evidence="5">
        <text>3'-dephospho-CoA + ATP = ADP + CoA + H(+)</text>
        <dbReference type="Rhea" id="RHEA:18245"/>
        <dbReference type="ChEBI" id="CHEBI:15378"/>
        <dbReference type="ChEBI" id="CHEBI:30616"/>
        <dbReference type="ChEBI" id="CHEBI:57287"/>
        <dbReference type="ChEBI" id="CHEBI:57328"/>
        <dbReference type="ChEBI" id="CHEBI:456216"/>
        <dbReference type="EC" id="2.7.1.24"/>
    </reaction>
</comment>
<keyword evidence="5 7" id="KW-0808">Transferase</keyword>
<dbReference type="Pfam" id="PF01121">
    <property type="entry name" value="CoaE"/>
    <property type="match status" value="1"/>
</dbReference>
<evidence type="ECO:0000256" key="1">
    <source>
        <dbReference type="ARBA" id="ARBA00008826"/>
    </source>
</evidence>
<comment type="similarity">
    <text evidence="2">In the C-terminal section; belongs to the UPF0157 (GrpB) family.</text>
</comment>
<reference evidence="7 8" key="1">
    <citation type="submission" date="2020-02" db="EMBL/GenBank/DDBJ databases">
        <authorList>
            <person name="Li X.-J."/>
            <person name="Feng X.-M."/>
        </authorList>
    </citation>
    <scope>NUCLEOTIDE SEQUENCE [LARGE SCALE GENOMIC DNA]</scope>
    <source>
        <strain evidence="7 8">CGMCC 4.7225</strain>
    </source>
</reference>
<keyword evidence="5 7" id="KW-0418">Kinase</keyword>
<keyword evidence="5" id="KW-0173">Coenzyme A biosynthesis</keyword>
<dbReference type="UniPathway" id="UPA00241">
    <property type="reaction ID" value="UER00356"/>
</dbReference>
<feature type="binding site" evidence="5">
    <location>
        <begin position="11"/>
        <end position="16"/>
    </location>
    <ligand>
        <name>ATP</name>
        <dbReference type="ChEBI" id="CHEBI:30616"/>
    </ligand>
</feature>
<evidence type="ECO:0000256" key="6">
    <source>
        <dbReference type="NCBIfam" id="TIGR00152"/>
    </source>
</evidence>
<protein>
    <recommendedName>
        <fullName evidence="5 6">Dephospho-CoA kinase</fullName>
        <ecNumber evidence="5 6">2.7.1.24</ecNumber>
    </recommendedName>
    <alternativeName>
        <fullName evidence="5">Dephosphocoenzyme A kinase</fullName>
    </alternativeName>
</protein>
<dbReference type="NCBIfam" id="TIGR00152">
    <property type="entry name" value="dephospho-CoA kinase"/>
    <property type="match status" value="1"/>
</dbReference>
<proteinExistence type="inferred from homology"/>
<dbReference type="GO" id="GO:0005737">
    <property type="term" value="C:cytoplasm"/>
    <property type="evidence" value="ECO:0007669"/>
    <property type="project" value="UniProtKB-SubCell"/>
</dbReference>
<comment type="function">
    <text evidence="5">Catalyzes the phosphorylation of the 3'-hydroxyl group of dephosphocoenzyme A to form coenzyme A.</text>
</comment>
<dbReference type="PANTHER" id="PTHR34822">
    <property type="entry name" value="GRPB DOMAIN PROTEIN (AFU_ORTHOLOGUE AFUA_1G01530)"/>
    <property type="match status" value="1"/>
</dbReference>
<dbReference type="Gene3D" id="3.30.460.10">
    <property type="entry name" value="Beta Polymerase, domain 2"/>
    <property type="match status" value="1"/>
</dbReference>
<dbReference type="Pfam" id="PF04229">
    <property type="entry name" value="GrpB"/>
    <property type="match status" value="1"/>
</dbReference>
<dbReference type="InterPro" id="IPR007344">
    <property type="entry name" value="GrpB/CoaE"/>
</dbReference>
<comment type="subcellular location">
    <subcellularLocation>
        <location evidence="5">Cytoplasm</location>
    </subcellularLocation>
</comment>
<dbReference type="InterPro" id="IPR027417">
    <property type="entry name" value="P-loop_NTPase"/>
</dbReference>
<evidence type="ECO:0000256" key="2">
    <source>
        <dbReference type="ARBA" id="ARBA00011058"/>
    </source>
</evidence>
<comment type="caution">
    <text evidence="7">The sequence shown here is derived from an EMBL/GenBank/DDBJ whole genome shotgun (WGS) entry which is preliminary data.</text>
</comment>
<evidence type="ECO:0000256" key="3">
    <source>
        <dbReference type="ARBA" id="ARBA00022741"/>
    </source>
</evidence>
<comment type="similarity">
    <text evidence="5">Belongs to the CoaE family.</text>
</comment>
<dbReference type="RefSeq" id="WP_163815180.1">
    <property type="nucleotide sequence ID" value="NZ_JAAGOB010000001.1"/>
</dbReference>
<keyword evidence="8" id="KW-1185">Reference proteome</keyword>
<dbReference type="Proteomes" id="UP000469185">
    <property type="component" value="Unassembled WGS sequence"/>
</dbReference>
<sequence length="395" mass="42614">MLRVGLTGGIGAGKSTVARHLGSLGAVVIDADHIAREVVAPGTAGFEAVVAHFGHGVVKPDGSLDRPALGRLVFADDERRSELNAIVHPRVHERRTELVAAAPVDAVVVEDIPLLVENGLAVAYPLVIVVHAEEGIRIERLVSRGLSADDARARIRAQATVEERRAAADVWLDNSGPVERLLADVGALWADRLVDFEANCRQARPAPRPSQPVIEKADASWAATGNRLVARIEHSAGDRARRVDHVGSTAVPGLPAKDVIDVQVVADDLATAVALAAELSDAGFAPMPGRWFDTLRDGSREGKSLACNADPARAVNVHVRPAGSPAVRDVLLFRDWLRDTPEAVREYADLKRRLSRHRYDRMDDYAAAKTPWLRTALARADTWAERTGWISPTGH</sequence>
<dbReference type="InterPro" id="IPR043519">
    <property type="entry name" value="NT_sf"/>
</dbReference>
<dbReference type="GO" id="GO:0015937">
    <property type="term" value="P:coenzyme A biosynthetic process"/>
    <property type="evidence" value="ECO:0007669"/>
    <property type="project" value="UniProtKB-UniRule"/>
</dbReference>
<dbReference type="EMBL" id="JAAGOB010000001">
    <property type="protein sequence ID" value="NED93886.1"/>
    <property type="molecule type" value="Genomic_DNA"/>
</dbReference>
<dbReference type="Gene3D" id="3.40.50.300">
    <property type="entry name" value="P-loop containing nucleotide triphosphate hydrolases"/>
    <property type="match status" value="1"/>
</dbReference>
<dbReference type="GO" id="GO:0004140">
    <property type="term" value="F:dephospho-CoA kinase activity"/>
    <property type="evidence" value="ECO:0007669"/>
    <property type="project" value="UniProtKB-UniRule"/>
</dbReference>
<keyword evidence="4 5" id="KW-0067">ATP-binding</keyword>
<comment type="similarity">
    <text evidence="1">In the N-terminal section; belongs to the CoaE family.</text>
</comment>
<dbReference type="InterPro" id="IPR001977">
    <property type="entry name" value="Depp_CoAkinase"/>
</dbReference>
<dbReference type="NCBIfam" id="NF002879">
    <property type="entry name" value="PRK03333.1"/>
    <property type="match status" value="1"/>
</dbReference>
<dbReference type="GO" id="GO:0005524">
    <property type="term" value="F:ATP binding"/>
    <property type="evidence" value="ECO:0007669"/>
    <property type="project" value="UniProtKB-UniRule"/>
</dbReference>
<dbReference type="PROSITE" id="PS51219">
    <property type="entry name" value="DPCK"/>
    <property type="match status" value="1"/>
</dbReference>
<keyword evidence="5" id="KW-0963">Cytoplasm</keyword>
<keyword evidence="3 5" id="KW-0547">Nucleotide-binding</keyword>
<name>A0A6N9YFV4_9ACTN</name>
<dbReference type="EC" id="2.7.1.24" evidence="5 6"/>
<evidence type="ECO:0000256" key="4">
    <source>
        <dbReference type="ARBA" id="ARBA00022840"/>
    </source>
</evidence>